<accession>A0AAU7WXZ3</accession>
<evidence type="ECO:0000256" key="1">
    <source>
        <dbReference type="SAM" id="MobiDB-lite"/>
    </source>
</evidence>
<name>A0AAU7WXZ3_9PSED</name>
<gene>
    <name evidence="2" type="ORF">ABCR88_05485</name>
</gene>
<evidence type="ECO:0000313" key="2">
    <source>
        <dbReference type="EMBL" id="XBY25280.1"/>
    </source>
</evidence>
<protein>
    <submittedName>
        <fullName evidence="2">Uncharacterized protein</fullName>
    </submittedName>
</protein>
<dbReference type="AlphaFoldDB" id="A0AAU7WXZ3"/>
<dbReference type="EMBL" id="CP158490">
    <property type="protein sequence ID" value="XBY25280.1"/>
    <property type="molecule type" value="Genomic_DNA"/>
</dbReference>
<dbReference type="RefSeq" id="WP_350404221.1">
    <property type="nucleotide sequence ID" value="NZ_CP158490.1"/>
</dbReference>
<reference evidence="2" key="1">
    <citation type="submission" date="2024-06" db="EMBL/GenBank/DDBJ databases">
        <authorList>
            <person name="Wu L."/>
        </authorList>
    </citation>
    <scope>NUCLEOTIDE SEQUENCE</scope>
    <source>
        <strain evidence="2">W17</strain>
    </source>
</reference>
<feature type="region of interest" description="Disordered" evidence="1">
    <location>
        <begin position="26"/>
        <end position="47"/>
    </location>
</feature>
<sequence length="47" mass="5427">MIEITLIGFFVKAWLKWRKCLLQPKTLNSGKGLNTMPGNSSDDWMKE</sequence>
<proteinExistence type="predicted"/>
<organism evidence="2">
    <name type="scientific">Pseudomonas sp. W17</name>
    <dbReference type="NCBI Taxonomy" id="3144407"/>
    <lineage>
        <taxon>Bacteria</taxon>
        <taxon>Pseudomonadati</taxon>
        <taxon>Pseudomonadota</taxon>
        <taxon>Gammaproteobacteria</taxon>
        <taxon>Pseudomonadales</taxon>
        <taxon>Pseudomonadaceae</taxon>
        <taxon>Pseudomonas</taxon>
    </lineage>
</organism>